<protein>
    <submittedName>
        <fullName evidence="1">Uncharacterized protein</fullName>
    </submittedName>
</protein>
<reference evidence="1 2" key="1">
    <citation type="journal article" date="2023" name="Plants (Basel)">
        <title>Bridging the Gap: Combining Genomics and Transcriptomics Approaches to Understand Stylosanthes scabra, an Orphan Legume from the Brazilian Caatinga.</title>
        <authorList>
            <person name="Ferreira-Neto J.R.C."/>
            <person name="da Silva M.D."/>
            <person name="Binneck E."/>
            <person name="de Melo N.F."/>
            <person name="da Silva R.H."/>
            <person name="de Melo A.L.T.M."/>
            <person name="Pandolfi V."/>
            <person name="Bustamante F.O."/>
            <person name="Brasileiro-Vidal A.C."/>
            <person name="Benko-Iseppon A.M."/>
        </authorList>
    </citation>
    <scope>NUCLEOTIDE SEQUENCE [LARGE SCALE GENOMIC DNA]</scope>
    <source>
        <tissue evidence="1">Leaves</tissue>
    </source>
</reference>
<evidence type="ECO:0000313" key="1">
    <source>
        <dbReference type="EMBL" id="MED6155959.1"/>
    </source>
</evidence>
<evidence type="ECO:0000313" key="2">
    <source>
        <dbReference type="Proteomes" id="UP001341840"/>
    </source>
</evidence>
<dbReference type="Proteomes" id="UP001341840">
    <property type="component" value="Unassembled WGS sequence"/>
</dbReference>
<keyword evidence="2" id="KW-1185">Reference proteome</keyword>
<name>A0ABU6U4S7_9FABA</name>
<proteinExistence type="predicted"/>
<gene>
    <name evidence="1" type="ORF">PIB30_010306</name>
</gene>
<accession>A0ABU6U4S7</accession>
<organism evidence="1 2">
    <name type="scientific">Stylosanthes scabra</name>
    <dbReference type="NCBI Taxonomy" id="79078"/>
    <lineage>
        <taxon>Eukaryota</taxon>
        <taxon>Viridiplantae</taxon>
        <taxon>Streptophyta</taxon>
        <taxon>Embryophyta</taxon>
        <taxon>Tracheophyta</taxon>
        <taxon>Spermatophyta</taxon>
        <taxon>Magnoliopsida</taxon>
        <taxon>eudicotyledons</taxon>
        <taxon>Gunneridae</taxon>
        <taxon>Pentapetalae</taxon>
        <taxon>rosids</taxon>
        <taxon>fabids</taxon>
        <taxon>Fabales</taxon>
        <taxon>Fabaceae</taxon>
        <taxon>Papilionoideae</taxon>
        <taxon>50 kb inversion clade</taxon>
        <taxon>dalbergioids sensu lato</taxon>
        <taxon>Dalbergieae</taxon>
        <taxon>Pterocarpus clade</taxon>
        <taxon>Stylosanthes</taxon>
    </lineage>
</organism>
<sequence>MPDGIGRPGWDWFLEMFRELPEDKDRDACTVTFSWLKSRFGELPDDASDELVVRHARAPCLAVGSASELDFLAVFDPSALRFRRVRVAIGLQRYLPTSDEKGPRLQAHRRQLDLMSFHKFVCLPYRTQAVEAVLNRCILQEDHRAL</sequence>
<dbReference type="EMBL" id="JASCZI010120853">
    <property type="protein sequence ID" value="MED6155959.1"/>
    <property type="molecule type" value="Genomic_DNA"/>
</dbReference>
<comment type="caution">
    <text evidence="1">The sequence shown here is derived from an EMBL/GenBank/DDBJ whole genome shotgun (WGS) entry which is preliminary data.</text>
</comment>